<dbReference type="CDD" id="cd08432">
    <property type="entry name" value="PBP2_GcdR_TrpI_HvrB_AmpR_like"/>
    <property type="match status" value="1"/>
</dbReference>
<feature type="domain" description="HTH lysR-type" evidence="5">
    <location>
        <begin position="9"/>
        <end position="66"/>
    </location>
</feature>
<evidence type="ECO:0000313" key="6">
    <source>
        <dbReference type="EMBL" id="MBL0406497.1"/>
    </source>
</evidence>
<keyword evidence="3" id="KW-0238">DNA-binding</keyword>
<keyword evidence="7" id="KW-1185">Reference proteome</keyword>
<dbReference type="SUPFAM" id="SSF46785">
    <property type="entry name" value="Winged helix' DNA-binding domain"/>
    <property type="match status" value="1"/>
</dbReference>
<dbReference type="InterPro" id="IPR005119">
    <property type="entry name" value="LysR_subst-bd"/>
</dbReference>
<evidence type="ECO:0000256" key="2">
    <source>
        <dbReference type="ARBA" id="ARBA00023015"/>
    </source>
</evidence>
<dbReference type="Pfam" id="PF03466">
    <property type="entry name" value="LysR_substrate"/>
    <property type="match status" value="1"/>
</dbReference>
<dbReference type="EMBL" id="JAEQMY010000042">
    <property type="protein sequence ID" value="MBL0406497.1"/>
    <property type="molecule type" value="Genomic_DNA"/>
</dbReference>
<evidence type="ECO:0000313" key="7">
    <source>
        <dbReference type="Proteomes" id="UP000605848"/>
    </source>
</evidence>
<dbReference type="InterPro" id="IPR036390">
    <property type="entry name" value="WH_DNA-bd_sf"/>
</dbReference>
<proteinExistence type="inferred from homology"/>
<dbReference type="GO" id="GO:0043565">
    <property type="term" value="F:sequence-specific DNA binding"/>
    <property type="evidence" value="ECO:0007669"/>
    <property type="project" value="TreeGrafter"/>
</dbReference>
<dbReference type="SUPFAM" id="SSF53850">
    <property type="entry name" value="Periplasmic binding protein-like II"/>
    <property type="match status" value="1"/>
</dbReference>
<accession>A0A936ZG21</accession>
<dbReference type="PANTHER" id="PTHR30537">
    <property type="entry name" value="HTH-TYPE TRANSCRIPTIONAL REGULATOR"/>
    <property type="match status" value="1"/>
</dbReference>
<gene>
    <name evidence="6" type="primary">gcvA</name>
    <name evidence="6" type="ORF">JKG68_21290</name>
</gene>
<dbReference type="PANTHER" id="PTHR30537:SF26">
    <property type="entry name" value="GLYCINE CLEAVAGE SYSTEM TRANSCRIPTIONAL ACTIVATOR"/>
    <property type="match status" value="1"/>
</dbReference>
<comment type="similarity">
    <text evidence="1">Belongs to the LysR transcriptional regulatory family.</text>
</comment>
<evidence type="ECO:0000259" key="5">
    <source>
        <dbReference type="PROSITE" id="PS50931"/>
    </source>
</evidence>
<sequence>MPKLSTKLPPMSAVRVFEAAARHQSFTRAAEELGMTQAAVSYQIKMLEDRIGAPLFVRLPRQVTLTAKGRQLAPAVTEAFEALRAAFAGVEETAQSVLSLSTLTTFAANWLVPRLGRFQQLHPNIAVQIDVSGQVVDFGQSEFDLAIRSGEGNWPGLEAHLLFPNLFTPVCSPEIIRGITLKEPSDILKFPIISPNDPWWRDWFAAAGVQNFDPSQRPDTYLGAQQQLEGMAAMAGQGFALINPYFFPGDLAAGRLVQPFDLLATSGRGYWLVYPKARRRSAKIEAFRDWILSEVAGDAERTPVLAQAETGS</sequence>
<dbReference type="Pfam" id="PF00126">
    <property type="entry name" value="HTH_1"/>
    <property type="match status" value="1"/>
</dbReference>
<dbReference type="InterPro" id="IPR036388">
    <property type="entry name" value="WH-like_DNA-bd_sf"/>
</dbReference>
<dbReference type="GO" id="GO:0006351">
    <property type="term" value="P:DNA-templated transcription"/>
    <property type="evidence" value="ECO:0007669"/>
    <property type="project" value="TreeGrafter"/>
</dbReference>
<dbReference type="PRINTS" id="PR00039">
    <property type="entry name" value="HTHLYSR"/>
</dbReference>
<dbReference type="Gene3D" id="1.10.10.10">
    <property type="entry name" value="Winged helix-like DNA-binding domain superfamily/Winged helix DNA-binding domain"/>
    <property type="match status" value="1"/>
</dbReference>
<name>A0A936ZG21_9HYPH</name>
<dbReference type="RefSeq" id="WP_202063365.1">
    <property type="nucleotide sequence ID" value="NZ_JAEQMY010000042.1"/>
</dbReference>
<dbReference type="AlphaFoldDB" id="A0A936ZG21"/>
<keyword evidence="2" id="KW-0805">Transcription regulation</keyword>
<dbReference type="Gene3D" id="3.40.190.10">
    <property type="entry name" value="Periplasmic binding protein-like II"/>
    <property type="match status" value="2"/>
</dbReference>
<comment type="caution">
    <text evidence="6">The sequence shown here is derived from an EMBL/GenBank/DDBJ whole genome shotgun (WGS) entry which is preliminary data.</text>
</comment>
<dbReference type="GO" id="GO:0003700">
    <property type="term" value="F:DNA-binding transcription factor activity"/>
    <property type="evidence" value="ECO:0007669"/>
    <property type="project" value="InterPro"/>
</dbReference>
<keyword evidence="4" id="KW-0804">Transcription</keyword>
<evidence type="ECO:0000256" key="1">
    <source>
        <dbReference type="ARBA" id="ARBA00009437"/>
    </source>
</evidence>
<evidence type="ECO:0000256" key="4">
    <source>
        <dbReference type="ARBA" id="ARBA00023163"/>
    </source>
</evidence>
<dbReference type="Proteomes" id="UP000605848">
    <property type="component" value="Unassembled WGS sequence"/>
</dbReference>
<dbReference type="InterPro" id="IPR058163">
    <property type="entry name" value="LysR-type_TF_proteobact-type"/>
</dbReference>
<reference evidence="6" key="1">
    <citation type="submission" date="2021-01" db="EMBL/GenBank/DDBJ databases">
        <title>Microvirga sp.</title>
        <authorList>
            <person name="Kim M.K."/>
        </authorList>
    </citation>
    <scope>NUCLEOTIDE SEQUENCE</scope>
    <source>
        <strain evidence="6">5420S-16</strain>
    </source>
</reference>
<dbReference type="PROSITE" id="PS50931">
    <property type="entry name" value="HTH_LYSR"/>
    <property type="match status" value="1"/>
</dbReference>
<protein>
    <submittedName>
        <fullName evidence="6">Transcriptional regulator GcvA</fullName>
    </submittedName>
</protein>
<dbReference type="FunFam" id="1.10.10.10:FF:000038">
    <property type="entry name" value="Glycine cleavage system transcriptional activator"/>
    <property type="match status" value="1"/>
</dbReference>
<dbReference type="InterPro" id="IPR000847">
    <property type="entry name" value="LysR_HTH_N"/>
</dbReference>
<organism evidence="6 7">
    <name type="scientific">Microvirga aerilata</name>
    <dbReference type="NCBI Taxonomy" id="670292"/>
    <lineage>
        <taxon>Bacteria</taxon>
        <taxon>Pseudomonadati</taxon>
        <taxon>Pseudomonadota</taxon>
        <taxon>Alphaproteobacteria</taxon>
        <taxon>Hyphomicrobiales</taxon>
        <taxon>Methylobacteriaceae</taxon>
        <taxon>Microvirga</taxon>
    </lineage>
</organism>
<dbReference type="NCBIfam" id="NF008352">
    <property type="entry name" value="PRK11139.1"/>
    <property type="match status" value="1"/>
</dbReference>
<evidence type="ECO:0000256" key="3">
    <source>
        <dbReference type="ARBA" id="ARBA00023125"/>
    </source>
</evidence>